<dbReference type="SUPFAM" id="SSF52540">
    <property type="entry name" value="P-loop containing nucleoside triphosphate hydrolases"/>
    <property type="match status" value="1"/>
</dbReference>
<dbReference type="InterPro" id="IPR003593">
    <property type="entry name" value="AAA+_ATPase"/>
</dbReference>
<dbReference type="InterPro" id="IPR027417">
    <property type="entry name" value="P-loop_NTPase"/>
</dbReference>
<evidence type="ECO:0000313" key="3">
    <source>
        <dbReference type="Proteomes" id="UP000703590"/>
    </source>
</evidence>
<dbReference type="EMBL" id="JAFHKK010000005">
    <property type="protein sequence ID" value="MBN2963894.1"/>
    <property type="molecule type" value="Genomic_DNA"/>
</dbReference>
<sequence>MSTLISWEKTQAAIWRPKKQTLRPVREIDAVRLEDLVGMERQKEVFLVNVEQFLAKRPFNHVLLWGARGTGKSSLVKALLCQYADQGLRLIEFSKEDLKDLPEVVDELRELPYWFVVFCDDFSFEEGDTSYKGLKPVLEGSIESPPCNVMVCATSNRRHLVAEHVRDNVGTRVLERELHYSDAVEEKISLSDRFGLWLSFYQGTQQEYLDIVEHYFKDYQGDKTPLHLAAKQFAASRASRSGRTAKQFYNAYASVFLKKG</sequence>
<organism evidence="2 3">
    <name type="scientific">Sulfurospirillum tamanense</name>
    <dbReference type="NCBI Taxonomy" id="2813362"/>
    <lineage>
        <taxon>Bacteria</taxon>
        <taxon>Pseudomonadati</taxon>
        <taxon>Campylobacterota</taxon>
        <taxon>Epsilonproteobacteria</taxon>
        <taxon>Campylobacterales</taxon>
        <taxon>Sulfurospirillaceae</taxon>
        <taxon>Sulfurospirillum</taxon>
    </lineage>
</organism>
<gene>
    <name evidence="2" type="ORF">JWV37_03790</name>
</gene>
<dbReference type="GO" id="GO:0005524">
    <property type="term" value="F:ATP binding"/>
    <property type="evidence" value="ECO:0007669"/>
    <property type="project" value="UniProtKB-KW"/>
</dbReference>
<dbReference type="Proteomes" id="UP000703590">
    <property type="component" value="Unassembled WGS sequence"/>
</dbReference>
<proteinExistence type="predicted"/>
<accession>A0ABS2WRQ1</accession>
<dbReference type="Pfam" id="PF05673">
    <property type="entry name" value="DUF815"/>
    <property type="match status" value="1"/>
</dbReference>
<name>A0ABS2WRQ1_9BACT</name>
<protein>
    <submittedName>
        <fullName evidence="2">ATP-binding protein</fullName>
    </submittedName>
</protein>
<feature type="domain" description="AAA+ ATPase" evidence="1">
    <location>
        <begin position="58"/>
        <end position="175"/>
    </location>
</feature>
<reference evidence="2" key="2">
    <citation type="submission" date="2021-02" db="EMBL/GenBank/DDBJ databases">
        <authorList>
            <person name="Merkel A.Y."/>
        </authorList>
    </citation>
    <scope>NUCLEOTIDE SEQUENCE</scope>
    <source>
        <strain evidence="2">T05b</strain>
    </source>
</reference>
<evidence type="ECO:0000259" key="1">
    <source>
        <dbReference type="SMART" id="SM00382"/>
    </source>
</evidence>
<dbReference type="InterPro" id="IPR008533">
    <property type="entry name" value="DUF815"/>
</dbReference>
<keyword evidence="3" id="KW-1185">Reference proteome</keyword>
<dbReference type="PANTHER" id="PTHR42935:SF1">
    <property type="entry name" value="SLR0930 PROTEIN"/>
    <property type="match status" value="1"/>
</dbReference>
<keyword evidence="2" id="KW-0067">ATP-binding</keyword>
<dbReference type="RefSeq" id="WP_205458439.1">
    <property type="nucleotide sequence ID" value="NZ_JAFHKK010000005.1"/>
</dbReference>
<evidence type="ECO:0000313" key="2">
    <source>
        <dbReference type="EMBL" id="MBN2963894.1"/>
    </source>
</evidence>
<dbReference type="SMART" id="SM00382">
    <property type="entry name" value="AAA"/>
    <property type="match status" value="1"/>
</dbReference>
<dbReference type="PANTHER" id="PTHR42935">
    <property type="entry name" value="SLR0930 PROTEIN"/>
    <property type="match status" value="1"/>
</dbReference>
<dbReference type="Gene3D" id="3.40.50.300">
    <property type="entry name" value="P-loop containing nucleotide triphosphate hydrolases"/>
    <property type="match status" value="1"/>
</dbReference>
<reference evidence="2" key="1">
    <citation type="submission" date="2021-02" db="EMBL/GenBank/DDBJ databases">
        <title>Sulfurospirillum tamanensis sp. nov.</title>
        <authorList>
            <person name="Frolova A."/>
            <person name="Merkel A."/>
            <person name="Slobodkin A."/>
        </authorList>
    </citation>
    <scope>NUCLEOTIDE SEQUENCE</scope>
    <source>
        <strain evidence="2">T05b</strain>
    </source>
</reference>
<keyword evidence="2" id="KW-0547">Nucleotide-binding</keyword>
<comment type="caution">
    <text evidence="2">The sequence shown here is derived from an EMBL/GenBank/DDBJ whole genome shotgun (WGS) entry which is preliminary data.</text>
</comment>
<dbReference type="CDD" id="cd00009">
    <property type="entry name" value="AAA"/>
    <property type="match status" value="1"/>
</dbReference>